<dbReference type="Gene3D" id="3.90.70.10">
    <property type="entry name" value="Cysteine proteinases"/>
    <property type="match status" value="2"/>
</dbReference>
<dbReference type="PROSITE" id="PS00972">
    <property type="entry name" value="USP_1"/>
    <property type="match status" value="1"/>
</dbReference>
<proteinExistence type="inferred from homology"/>
<dbReference type="GO" id="GO:0005829">
    <property type="term" value="C:cytosol"/>
    <property type="evidence" value="ECO:0007669"/>
    <property type="project" value="TreeGrafter"/>
</dbReference>
<feature type="region of interest" description="Disordered" evidence="8">
    <location>
        <begin position="509"/>
        <end position="528"/>
    </location>
</feature>
<dbReference type="EMBL" id="CM026429">
    <property type="protein sequence ID" value="KAG0563492.1"/>
    <property type="molecule type" value="Genomic_DNA"/>
</dbReference>
<evidence type="ECO:0000256" key="7">
    <source>
        <dbReference type="RuleBase" id="RU366025"/>
    </source>
</evidence>
<organism evidence="10 11">
    <name type="scientific">Ceratodon purpureus</name>
    <name type="common">Fire moss</name>
    <name type="synonym">Dicranum purpureum</name>
    <dbReference type="NCBI Taxonomy" id="3225"/>
    <lineage>
        <taxon>Eukaryota</taxon>
        <taxon>Viridiplantae</taxon>
        <taxon>Streptophyta</taxon>
        <taxon>Embryophyta</taxon>
        <taxon>Bryophyta</taxon>
        <taxon>Bryophytina</taxon>
        <taxon>Bryopsida</taxon>
        <taxon>Dicranidae</taxon>
        <taxon>Pseudoditrichales</taxon>
        <taxon>Ditrichaceae</taxon>
        <taxon>Ceratodon</taxon>
    </lineage>
</organism>
<evidence type="ECO:0000313" key="11">
    <source>
        <dbReference type="Proteomes" id="UP000822688"/>
    </source>
</evidence>
<dbReference type="Pfam" id="PF00443">
    <property type="entry name" value="UCH"/>
    <property type="match status" value="1"/>
</dbReference>
<dbReference type="GO" id="GO:0006508">
    <property type="term" value="P:proteolysis"/>
    <property type="evidence" value="ECO:0007669"/>
    <property type="project" value="UniProtKB-KW"/>
</dbReference>
<evidence type="ECO:0000256" key="6">
    <source>
        <dbReference type="ARBA" id="ARBA00022807"/>
    </source>
</evidence>
<keyword evidence="11" id="KW-1185">Reference proteome</keyword>
<dbReference type="GO" id="GO:0016579">
    <property type="term" value="P:protein deubiquitination"/>
    <property type="evidence" value="ECO:0007669"/>
    <property type="project" value="InterPro"/>
</dbReference>
<keyword evidence="4 7" id="KW-0833">Ubl conjugation pathway</keyword>
<dbReference type="GO" id="GO:0005634">
    <property type="term" value="C:nucleus"/>
    <property type="evidence" value="ECO:0007669"/>
    <property type="project" value="TreeGrafter"/>
</dbReference>
<reference evidence="10" key="1">
    <citation type="submission" date="2020-06" db="EMBL/GenBank/DDBJ databases">
        <title>WGS assembly of Ceratodon purpureus strain R40.</title>
        <authorList>
            <person name="Carey S.B."/>
            <person name="Jenkins J."/>
            <person name="Shu S."/>
            <person name="Lovell J.T."/>
            <person name="Sreedasyam A."/>
            <person name="Maumus F."/>
            <person name="Tiley G.P."/>
            <person name="Fernandez-Pozo N."/>
            <person name="Barry K."/>
            <person name="Chen C."/>
            <person name="Wang M."/>
            <person name="Lipzen A."/>
            <person name="Daum C."/>
            <person name="Saski C.A."/>
            <person name="Payton A.C."/>
            <person name="Mcbreen J.C."/>
            <person name="Conrad R.E."/>
            <person name="Kollar L.M."/>
            <person name="Olsson S."/>
            <person name="Huttunen S."/>
            <person name="Landis J.B."/>
            <person name="Wickett N.J."/>
            <person name="Johnson M.G."/>
            <person name="Rensing S.A."/>
            <person name="Grimwood J."/>
            <person name="Schmutz J."/>
            <person name="Mcdaniel S.F."/>
        </authorList>
    </citation>
    <scope>NUCLEOTIDE SEQUENCE</scope>
    <source>
        <strain evidence="10">R40</strain>
    </source>
</reference>
<dbReference type="InterPro" id="IPR018200">
    <property type="entry name" value="USP_CS"/>
</dbReference>
<dbReference type="SUPFAM" id="SSF54001">
    <property type="entry name" value="Cysteine proteinases"/>
    <property type="match status" value="1"/>
</dbReference>
<dbReference type="InterPro" id="IPR028889">
    <property type="entry name" value="USP"/>
</dbReference>
<dbReference type="Proteomes" id="UP000822688">
    <property type="component" value="Chromosome 8"/>
</dbReference>
<dbReference type="PROSITE" id="PS50235">
    <property type="entry name" value="USP_3"/>
    <property type="match status" value="1"/>
</dbReference>
<dbReference type="PANTHER" id="PTHR24006">
    <property type="entry name" value="UBIQUITIN CARBOXYL-TERMINAL HYDROLASE"/>
    <property type="match status" value="1"/>
</dbReference>
<evidence type="ECO:0000259" key="9">
    <source>
        <dbReference type="PROSITE" id="PS50235"/>
    </source>
</evidence>
<name>A0A8T0H307_CERPU</name>
<comment type="caution">
    <text evidence="10">The sequence shown here is derived from an EMBL/GenBank/DDBJ whole genome shotgun (WGS) entry which is preliminary data.</text>
</comment>
<dbReference type="InterPro" id="IPR038765">
    <property type="entry name" value="Papain-like_cys_pep_sf"/>
</dbReference>
<dbReference type="InterPro" id="IPR050164">
    <property type="entry name" value="Peptidase_C19"/>
</dbReference>
<keyword evidence="6 7" id="KW-0788">Thiol protease</keyword>
<dbReference type="InterPro" id="IPR001394">
    <property type="entry name" value="Peptidase_C19_UCH"/>
</dbReference>
<comment type="similarity">
    <text evidence="2 7">Belongs to the peptidase C19 family.</text>
</comment>
<dbReference type="EC" id="3.4.19.12" evidence="7"/>
<evidence type="ECO:0000256" key="8">
    <source>
        <dbReference type="SAM" id="MobiDB-lite"/>
    </source>
</evidence>
<dbReference type="PANTHER" id="PTHR24006:SF888">
    <property type="entry name" value="UBIQUITIN CARBOXYL-TERMINAL HYDROLASE 30"/>
    <property type="match status" value="1"/>
</dbReference>
<dbReference type="AlphaFoldDB" id="A0A8T0H307"/>
<protein>
    <recommendedName>
        <fullName evidence="7">Ubiquitin carboxyl-terminal hydrolase</fullName>
        <ecNumber evidence="7">3.4.19.12</ecNumber>
    </recommendedName>
</protein>
<feature type="domain" description="USP" evidence="9">
    <location>
        <begin position="94"/>
        <end position="691"/>
    </location>
</feature>
<comment type="catalytic activity">
    <reaction evidence="1 7">
        <text>Thiol-dependent hydrolysis of ester, thioester, amide, peptide and isopeptide bonds formed by the C-terminal Gly of ubiquitin (a 76-residue protein attached to proteins as an intracellular targeting signal).</text>
        <dbReference type="EC" id="3.4.19.12"/>
    </reaction>
</comment>
<evidence type="ECO:0000256" key="1">
    <source>
        <dbReference type="ARBA" id="ARBA00000707"/>
    </source>
</evidence>
<keyword evidence="3 7" id="KW-0645">Protease</keyword>
<evidence type="ECO:0000256" key="3">
    <source>
        <dbReference type="ARBA" id="ARBA00022670"/>
    </source>
</evidence>
<accession>A0A8T0H307</accession>
<evidence type="ECO:0000256" key="4">
    <source>
        <dbReference type="ARBA" id="ARBA00022786"/>
    </source>
</evidence>
<evidence type="ECO:0000313" key="10">
    <source>
        <dbReference type="EMBL" id="KAG0563492.1"/>
    </source>
</evidence>
<dbReference type="GO" id="GO:0004843">
    <property type="term" value="F:cysteine-type deubiquitinase activity"/>
    <property type="evidence" value="ECO:0007669"/>
    <property type="project" value="UniProtKB-UniRule"/>
</dbReference>
<dbReference type="PROSITE" id="PS00973">
    <property type="entry name" value="USP_2"/>
    <property type="match status" value="1"/>
</dbReference>
<keyword evidence="5 7" id="KW-0378">Hydrolase</keyword>
<evidence type="ECO:0000256" key="2">
    <source>
        <dbReference type="ARBA" id="ARBA00009085"/>
    </source>
</evidence>
<evidence type="ECO:0000256" key="5">
    <source>
        <dbReference type="ARBA" id="ARBA00022801"/>
    </source>
</evidence>
<sequence>MVGAQHIDVLRSLGLVSRSNRRHVSLSSSWNTLLNHRKGTMLLTVLGAGSMGALLAFRYISGVPITIGFPWTGADDQKALTNVKKKAVLELTIAGLQNMGNNCFLNVVLQALASSEILVSFMEECARVIDTQGVQAERATMPLAAAVADLLKELSQGQTARRILSPRPVMHALNLYTRQFDLSVQQDAAEALAHLAAGLQEERDKYLHLRRPISQSFGTVLDKDTATPQLDHSWLHWPLEGTLGSLMACQKCGFQYSTVFEYFNDVSLPLSGQADVNMIDSCTLEECLDRFTAPELVASVKCSHCAHMEASQALRTKMDSRKLIAIPEQSNVHSIEETIETIEKCSCDDDCSCEALTLKQGGVWNSVHTNALKRLRIGRSPEVLCLQVQRAVVNEMGELRKLTGHVKFPTILDLFPYTVTGQDIKVRSTDIRTQDQGSSLIQMLGQRGTMLSHIRKLQGSGYPSSLFSLEPGIKGGSELSKQTDDVESAHETIAAEDAITGIASEGLIHEDSLPDPGAPGNANPVESREAGGLTDIEISTSDETSKLDISGTPKLENLTSSTPFCTGLGALADPLGAQISRSTVQQNLQPTAERTVTSRRLLYELLSIVVHHGGPQSGHYTVYRKVRLPKDRDHEVSTGIAEGVGAGLRCSTEVREQSAEIEIDEKSSKVPVEMEVEVAEEDREIVAWFKLKWLDVFEPAIASSILVKHIMLICRSIDNRISILCTLVVTFGWFYVNRPSSTVSHLLLNVSLQPTERGLDDKKLRCLLTLVGMHSDENGSPVCSGVNH</sequence>
<comment type="function">
    <text evidence="7">Recognizes and hydrolyzes the peptide bond at the C-terminal Gly of ubiquitin. Involved in the processing of poly-ubiquitin precursors as well as that of ubiquitinated proteins.</text>
</comment>
<gene>
    <name evidence="10" type="ORF">KC19_8G035600</name>
</gene>